<dbReference type="AlphaFoldDB" id="A0A063BZ60"/>
<organism evidence="2 5">
    <name type="scientific">Ustilaginoidea virens</name>
    <name type="common">Rice false smut fungus</name>
    <name type="synonym">Villosiclava virens</name>
    <dbReference type="NCBI Taxonomy" id="1159556"/>
    <lineage>
        <taxon>Eukaryota</taxon>
        <taxon>Fungi</taxon>
        <taxon>Dikarya</taxon>
        <taxon>Ascomycota</taxon>
        <taxon>Pezizomycotina</taxon>
        <taxon>Sordariomycetes</taxon>
        <taxon>Hypocreomycetidae</taxon>
        <taxon>Hypocreales</taxon>
        <taxon>Clavicipitaceae</taxon>
        <taxon>Ustilaginoidea</taxon>
    </lineage>
</organism>
<dbReference type="Proteomes" id="UP000027002">
    <property type="component" value="Chromosome 2"/>
</dbReference>
<protein>
    <recommendedName>
        <fullName evidence="6">Secreted protein</fullName>
    </recommendedName>
</protein>
<feature type="signal peptide" evidence="1">
    <location>
        <begin position="1"/>
        <end position="16"/>
    </location>
</feature>
<dbReference type="GeneID" id="66063760"/>
<reference evidence="3" key="3">
    <citation type="submission" date="2020-03" db="EMBL/GenBank/DDBJ databases">
        <title>A mixture of massive structural variations and highly conserved coding sequences in Ustilaginoidea virens genome.</title>
        <authorList>
            <person name="Zhang K."/>
            <person name="Zhao Z."/>
            <person name="Zhang Z."/>
            <person name="Li Y."/>
            <person name="Hsiang T."/>
            <person name="Sun W."/>
        </authorList>
    </citation>
    <scope>NUCLEOTIDE SEQUENCE</scope>
    <source>
        <strain evidence="3">UV-8b</strain>
    </source>
</reference>
<gene>
    <name evidence="3" type="ORF">UV8b_02982</name>
    <name evidence="2" type="ORF">UVI_02020560</name>
</gene>
<evidence type="ECO:0000313" key="4">
    <source>
        <dbReference type="Proteomes" id="UP000027002"/>
    </source>
</evidence>
<dbReference type="OrthoDB" id="5137645at2759"/>
<sequence>MRFLTALAGFAAVAYAIGEVDIKVNADVEVASVAHVDVNAQVDIEAFRRQASGYRCPHSMSYCPWTKSCSCAPGQKLDPIAKVCVGAQLTGAWPEPDVSVYATANVKLGTFCAISPTRIVKYNPKHEYCQASLDTITFVALADIEVEVAALVEIDLNANISVELKNVCAALSGLYLKSLVDAVVLFNTNAFGLLTLVADVQANLSVGLLGLVNGLTCKLGLGNCKYDCVAYCTKGCKNYVEVVGEVGGHITGLVGLCILPKIILVIGVGQQIVEYVVESLLCLVGGLVKTVLSTFNCHCH</sequence>
<name>A0A063BZ60_USTVR</name>
<keyword evidence="1" id="KW-0732">Signal</keyword>
<evidence type="ECO:0000313" key="2">
    <source>
        <dbReference type="EMBL" id="GAO15534.1"/>
    </source>
</evidence>
<evidence type="ECO:0000313" key="5">
    <source>
        <dbReference type="Proteomes" id="UP000054053"/>
    </source>
</evidence>
<feature type="chain" id="PRO_5010402206" description="Secreted protein" evidence="1">
    <location>
        <begin position="17"/>
        <end position="300"/>
    </location>
</feature>
<dbReference type="HOGENOM" id="CLU_930929_0_0_1"/>
<evidence type="ECO:0000313" key="3">
    <source>
        <dbReference type="EMBL" id="QUC18741.1"/>
    </source>
</evidence>
<evidence type="ECO:0008006" key="6">
    <source>
        <dbReference type="Google" id="ProtNLM"/>
    </source>
</evidence>
<reference evidence="2" key="1">
    <citation type="journal article" date="2016" name="Genome Announc.">
        <title>Genome Sequence of Ustilaginoidea virens IPU010, a Rice Pathogenic Fungus Causing False Smut.</title>
        <authorList>
            <person name="Kumagai T."/>
            <person name="Ishii T."/>
            <person name="Terai G."/>
            <person name="Umemura M."/>
            <person name="Machida M."/>
            <person name="Asai K."/>
        </authorList>
    </citation>
    <scope>NUCLEOTIDE SEQUENCE [LARGE SCALE GENOMIC DNA]</scope>
    <source>
        <strain evidence="2">IPU010</strain>
    </source>
</reference>
<proteinExistence type="predicted"/>
<evidence type="ECO:0000256" key="1">
    <source>
        <dbReference type="SAM" id="SignalP"/>
    </source>
</evidence>
<keyword evidence="4" id="KW-1185">Reference proteome</keyword>
<dbReference type="EMBL" id="BBTG02000008">
    <property type="protein sequence ID" value="GAO15534.1"/>
    <property type="molecule type" value="Genomic_DNA"/>
</dbReference>
<dbReference type="Proteomes" id="UP000054053">
    <property type="component" value="Unassembled WGS sequence"/>
</dbReference>
<dbReference type="KEGG" id="uvi:66063760"/>
<dbReference type="RefSeq" id="XP_042996414.1">
    <property type="nucleotide sequence ID" value="XM_043140480.1"/>
</dbReference>
<accession>A0A063BZ60</accession>
<dbReference type="EMBL" id="CP072754">
    <property type="protein sequence ID" value="QUC18741.1"/>
    <property type="molecule type" value="Genomic_DNA"/>
</dbReference>
<reference evidence="5" key="2">
    <citation type="journal article" date="2016" name="Genome Announc.">
        <title>Genome sequence of Ustilaginoidea virens IPU010, a rice pathogenic fungus causing false smut.</title>
        <authorList>
            <person name="Kumagai T."/>
            <person name="Ishii T."/>
            <person name="Terai G."/>
            <person name="Umemura M."/>
            <person name="Machida M."/>
            <person name="Asai K."/>
        </authorList>
    </citation>
    <scope>NUCLEOTIDE SEQUENCE [LARGE SCALE GENOMIC DNA]</scope>
    <source>
        <strain evidence="5">IPU010</strain>
    </source>
</reference>